<keyword evidence="3 7" id="KW-0418">Kinase</keyword>
<dbReference type="EMBL" id="JAUIZM010000011">
    <property type="protein sequence ID" value="KAK1355912.1"/>
    <property type="molecule type" value="Genomic_DNA"/>
</dbReference>
<evidence type="ECO:0000256" key="3">
    <source>
        <dbReference type="ARBA" id="ARBA00022777"/>
    </source>
</evidence>
<gene>
    <name evidence="7" type="ORF">POM88_049168</name>
</gene>
<dbReference type="FunFam" id="3.30.200.20:FF:000178">
    <property type="entry name" value="serine/threonine-protein kinase PBS1-like"/>
    <property type="match status" value="1"/>
</dbReference>
<dbReference type="SUPFAM" id="SSF56112">
    <property type="entry name" value="Protein kinase-like (PK-like)"/>
    <property type="match status" value="1"/>
</dbReference>
<dbReference type="AlphaFoldDB" id="A0AAD8GV53"/>
<dbReference type="InterPro" id="IPR017441">
    <property type="entry name" value="Protein_kinase_ATP_BS"/>
</dbReference>
<evidence type="ECO:0000256" key="4">
    <source>
        <dbReference type="ARBA" id="ARBA00022840"/>
    </source>
</evidence>
<dbReference type="Gene3D" id="3.30.200.20">
    <property type="entry name" value="Phosphorylase Kinase, domain 1"/>
    <property type="match status" value="1"/>
</dbReference>
<evidence type="ECO:0000313" key="7">
    <source>
        <dbReference type="EMBL" id="KAK1355912.1"/>
    </source>
</evidence>
<keyword evidence="1" id="KW-0808">Transferase</keyword>
<evidence type="ECO:0000256" key="1">
    <source>
        <dbReference type="ARBA" id="ARBA00022679"/>
    </source>
</evidence>
<dbReference type="InterPro" id="IPR001245">
    <property type="entry name" value="Ser-Thr/Tyr_kinase_cat_dom"/>
</dbReference>
<evidence type="ECO:0000259" key="6">
    <source>
        <dbReference type="PROSITE" id="PS50011"/>
    </source>
</evidence>
<reference evidence="7" key="2">
    <citation type="submission" date="2023-05" db="EMBL/GenBank/DDBJ databases">
        <authorList>
            <person name="Schelkunov M.I."/>
        </authorList>
    </citation>
    <scope>NUCLEOTIDE SEQUENCE</scope>
    <source>
        <strain evidence="7">Hsosn_3</strain>
        <tissue evidence="7">Leaf</tissue>
    </source>
</reference>
<dbReference type="InterPro" id="IPR000719">
    <property type="entry name" value="Prot_kinase_dom"/>
</dbReference>
<comment type="caution">
    <text evidence="7">The sequence shown here is derived from an EMBL/GenBank/DDBJ whole genome shotgun (WGS) entry which is preliminary data.</text>
</comment>
<keyword evidence="2 5" id="KW-0547">Nucleotide-binding</keyword>
<dbReference type="GO" id="GO:0005524">
    <property type="term" value="F:ATP binding"/>
    <property type="evidence" value="ECO:0007669"/>
    <property type="project" value="UniProtKB-UniRule"/>
</dbReference>
<sequence length="139" mass="15243">MLKSHNQAAVVVNQPAVENPYAVGVPATIEELVAFGGLVTNIRVYPYKELQIPTCYFTTANKIGEGGFGSVYKGKLDNDTLVAIKVLFAKSGQEVREFLTELTTISDIMHENLVKLYGCCVEGVHRILVYGYLENNSLA</sequence>
<proteinExistence type="predicted"/>
<keyword evidence="4 5" id="KW-0067">ATP-binding</keyword>
<feature type="binding site" evidence="5">
    <location>
        <position position="85"/>
    </location>
    <ligand>
        <name>ATP</name>
        <dbReference type="ChEBI" id="CHEBI:30616"/>
    </ligand>
</feature>
<name>A0AAD8GV53_9APIA</name>
<reference evidence="7" key="1">
    <citation type="submission" date="2023-02" db="EMBL/GenBank/DDBJ databases">
        <title>Genome of toxic invasive species Heracleum sosnowskyi carries increased number of genes despite the absence of recent whole-genome duplications.</title>
        <authorList>
            <person name="Schelkunov M."/>
            <person name="Shtratnikova V."/>
            <person name="Makarenko M."/>
            <person name="Klepikova A."/>
            <person name="Omelchenko D."/>
            <person name="Novikova G."/>
            <person name="Obukhova E."/>
            <person name="Bogdanov V."/>
            <person name="Penin A."/>
            <person name="Logacheva M."/>
        </authorList>
    </citation>
    <scope>NUCLEOTIDE SEQUENCE</scope>
    <source>
        <strain evidence="7">Hsosn_3</strain>
        <tissue evidence="7">Leaf</tissue>
    </source>
</reference>
<keyword evidence="8" id="KW-1185">Reference proteome</keyword>
<evidence type="ECO:0000313" key="8">
    <source>
        <dbReference type="Proteomes" id="UP001237642"/>
    </source>
</evidence>
<dbReference type="Pfam" id="PF07714">
    <property type="entry name" value="PK_Tyr_Ser-Thr"/>
    <property type="match status" value="1"/>
</dbReference>
<evidence type="ECO:0000256" key="2">
    <source>
        <dbReference type="ARBA" id="ARBA00022741"/>
    </source>
</evidence>
<dbReference type="InterPro" id="IPR052059">
    <property type="entry name" value="CR_Ser/Thr_kinase"/>
</dbReference>
<accession>A0AAD8GV53</accession>
<evidence type="ECO:0000256" key="5">
    <source>
        <dbReference type="PROSITE-ProRule" id="PRU10141"/>
    </source>
</evidence>
<dbReference type="Proteomes" id="UP001237642">
    <property type="component" value="Unassembled WGS sequence"/>
</dbReference>
<dbReference type="PANTHER" id="PTHR47973">
    <property type="entry name" value="CYSTEINE-RICH RECEPTOR-LIKE PROTEIN KINASE 3"/>
    <property type="match status" value="1"/>
</dbReference>
<organism evidence="7 8">
    <name type="scientific">Heracleum sosnowskyi</name>
    <dbReference type="NCBI Taxonomy" id="360622"/>
    <lineage>
        <taxon>Eukaryota</taxon>
        <taxon>Viridiplantae</taxon>
        <taxon>Streptophyta</taxon>
        <taxon>Embryophyta</taxon>
        <taxon>Tracheophyta</taxon>
        <taxon>Spermatophyta</taxon>
        <taxon>Magnoliopsida</taxon>
        <taxon>eudicotyledons</taxon>
        <taxon>Gunneridae</taxon>
        <taxon>Pentapetalae</taxon>
        <taxon>asterids</taxon>
        <taxon>campanulids</taxon>
        <taxon>Apiales</taxon>
        <taxon>Apiaceae</taxon>
        <taxon>Apioideae</taxon>
        <taxon>apioid superclade</taxon>
        <taxon>Tordylieae</taxon>
        <taxon>Tordyliinae</taxon>
        <taxon>Heracleum</taxon>
    </lineage>
</organism>
<dbReference type="PROSITE" id="PS50011">
    <property type="entry name" value="PROTEIN_KINASE_DOM"/>
    <property type="match status" value="1"/>
</dbReference>
<dbReference type="GO" id="GO:0004672">
    <property type="term" value="F:protein kinase activity"/>
    <property type="evidence" value="ECO:0007669"/>
    <property type="project" value="InterPro"/>
</dbReference>
<dbReference type="InterPro" id="IPR011009">
    <property type="entry name" value="Kinase-like_dom_sf"/>
</dbReference>
<feature type="domain" description="Protein kinase" evidence="6">
    <location>
        <begin position="57"/>
        <end position="139"/>
    </location>
</feature>
<dbReference type="PROSITE" id="PS00107">
    <property type="entry name" value="PROTEIN_KINASE_ATP"/>
    <property type="match status" value="1"/>
</dbReference>
<protein>
    <submittedName>
        <fullName evidence="7">Protein kinase domain-containing protein</fullName>
    </submittedName>
</protein>